<dbReference type="InterPro" id="IPR053041">
    <property type="entry name" value="Transglut-like_Superfamily_Mod"/>
</dbReference>
<dbReference type="GO" id="GO:0046872">
    <property type="term" value="F:metal ion binding"/>
    <property type="evidence" value="ECO:0007669"/>
    <property type="project" value="UniProtKB-KW"/>
</dbReference>
<proteinExistence type="inferred from homology"/>
<accession>A0ABD2LM92</accession>
<dbReference type="PANTHER" id="PTHR47020:SF1">
    <property type="entry name" value="HILLARIN"/>
    <property type="match status" value="1"/>
</dbReference>
<dbReference type="PANTHER" id="PTHR47020">
    <property type="entry name" value="HILLARIN"/>
    <property type="match status" value="1"/>
</dbReference>
<name>A0ABD2LM92_9BILA</name>
<keyword evidence="4 7" id="KW-0862">Zinc</keyword>
<keyword evidence="3 7" id="KW-0479">Metal-binding</keyword>
<gene>
    <name evidence="10" type="ORF">niasHT_002340</name>
    <name evidence="9" type="ORF">niasHT_022690</name>
</gene>
<dbReference type="AlphaFoldDB" id="A0ABD2LM92"/>
<dbReference type="Pfam" id="PF00412">
    <property type="entry name" value="LIM"/>
    <property type="match status" value="1"/>
</dbReference>
<keyword evidence="2" id="KW-0963">Cytoplasm</keyword>
<dbReference type="EMBL" id="JBICBT010000361">
    <property type="protein sequence ID" value="KAL3116216.1"/>
    <property type="molecule type" value="Genomic_DNA"/>
</dbReference>
<evidence type="ECO:0000256" key="5">
    <source>
        <dbReference type="ARBA" id="ARBA00023038"/>
    </source>
</evidence>
<comment type="subcellular location">
    <subcellularLocation>
        <location evidence="1">Cytoplasm</location>
    </subcellularLocation>
</comment>
<evidence type="ECO:0000256" key="7">
    <source>
        <dbReference type="PROSITE-ProRule" id="PRU00125"/>
    </source>
</evidence>
<dbReference type="CDD" id="cd09443">
    <property type="entry name" value="LIM_Ltd-1"/>
    <property type="match status" value="1"/>
</dbReference>
<dbReference type="Proteomes" id="UP001620626">
    <property type="component" value="Unassembled WGS sequence"/>
</dbReference>
<dbReference type="PROSITE" id="PS50023">
    <property type="entry name" value="LIM_DOMAIN_2"/>
    <property type="match status" value="1"/>
</dbReference>
<evidence type="ECO:0000313" key="9">
    <source>
        <dbReference type="EMBL" id="KAL3093240.1"/>
    </source>
</evidence>
<dbReference type="SMART" id="SM00132">
    <property type="entry name" value="LIM"/>
    <property type="match status" value="1"/>
</dbReference>
<feature type="domain" description="LIM zinc-binding" evidence="8">
    <location>
        <begin position="12"/>
        <end position="79"/>
    </location>
</feature>
<evidence type="ECO:0000259" key="8">
    <source>
        <dbReference type="PROSITE" id="PS50023"/>
    </source>
</evidence>
<evidence type="ECO:0000256" key="1">
    <source>
        <dbReference type="ARBA" id="ARBA00004496"/>
    </source>
</evidence>
<keyword evidence="5 7" id="KW-0440">LIM domain</keyword>
<protein>
    <recommendedName>
        <fullName evidence="8">LIM zinc-binding domain-containing protein</fullName>
    </recommendedName>
</protein>
<evidence type="ECO:0000256" key="6">
    <source>
        <dbReference type="ARBA" id="ARBA00061626"/>
    </source>
</evidence>
<comment type="caution">
    <text evidence="10">The sequence shown here is derived from an EMBL/GenBank/DDBJ whole genome shotgun (WGS) entry which is preliminary data.</text>
</comment>
<evidence type="ECO:0000313" key="10">
    <source>
        <dbReference type="EMBL" id="KAL3116216.1"/>
    </source>
</evidence>
<dbReference type="GO" id="GO:0005737">
    <property type="term" value="C:cytoplasm"/>
    <property type="evidence" value="ECO:0007669"/>
    <property type="project" value="UniProtKB-SubCell"/>
</dbReference>
<evidence type="ECO:0000313" key="11">
    <source>
        <dbReference type="Proteomes" id="UP001620626"/>
    </source>
</evidence>
<reference evidence="10 11" key="1">
    <citation type="submission" date="2024-10" db="EMBL/GenBank/DDBJ databases">
        <authorList>
            <person name="Kim D."/>
        </authorList>
    </citation>
    <scope>NUCLEOTIDE SEQUENCE [LARGE SCALE GENOMIC DNA]</scope>
    <source>
        <strain evidence="10">BH-2024</strain>
    </source>
</reference>
<dbReference type="EMBL" id="JBICBT010000917">
    <property type="protein sequence ID" value="KAL3093240.1"/>
    <property type="molecule type" value="Genomic_DNA"/>
</dbReference>
<evidence type="ECO:0000256" key="3">
    <source>
        <dbReference type="ARBA" id="ARBA00022723"/>
    </source>
</evidence>
<dbReference type="PROSITE" id="PS00478">
    <property type="entry name" value="LIM_DOMAIN_1"/>
    <property type="match status" value="1"/>
</dbReference>
<organism evidence="10 11">
    <name type="scientific">Heterodera trifolii</name>
    <dbReference type="NCBI Taxonomy" id="157864"/>
    <lineage>
        <taxon>Eukaryota</taxon>
        <taxon>Metazoa</taxon>
        <taxon>Ecdysozoa</taxon>
        <taxon>Nematoda</taxon>
        <taxon>Chromadorea</taxon>
        <taxon>Rhabditida</taxon>
        <taxon>Tylenchina</taxon>
        <taxon>Tylenchomorpha</taxon>
        <taxon>Tylenchoidea</taxon>
        <taxon>Heteroderidae</taxon>
        <taxon>Heteroderinae</taxon>
        <taxon>Heterodera</taxon>
    </lineage>
</organism>
<evidence type="ECO:0000256" key="2">
    <source>
        <dbReference type="ARBA" id="ARBA00022490"/>
    </source>
</evidence>
<sequence length="268" mass="31463">MAPFISQMMSKELCYRCGKPVYPTDKVGPLKDGAFFHQGCFKCYLCGTRLALKTYCNNRKANDDREVYCRNHVPNATPHDPTLPLPPSPSNGVEPNACQQHQQMRRHRHNADAGLHDMKIAHAMKVTQAVKPYPKIKHGGAKYIVDYDTQTRLELLHRQDEDKLYQEFDEHRQKEIQQFEEETREEWEKALAEFARRYEQRHATAREKEQLLNDLTLRKERKLETITSKRKERERMRTAELVDQQAKEMVRRTLACHPTLKLAGRPTH</sequence>
<dbReference type="InterPro" id="IPR001781">
    <property type="entry name" value="Znf_LIM"/>
</dbReference>
<dbReference type="FunFam" id="2.10.110.10:FF:000108">
    <property type="entry name" value="LIM domain containing protein"/>
    <property type="match status" value="1"/>
</dbReference>
<comment type="similarity">
    <text evidence="6">Belongs to the transglutaminase-like superfamily.</text>
</comment>
<evidence type="ECO:0000256" key="4">
    <source>
        <dbReference type="ARBA" id="ARBA00022833"/>
    </source>
</evidence>
<dbReference type="Gene3D" id="2.10.110.10">
    <property type="entry name" value="Cysteine Rich Protein"/>
    <property type="match status" value="1"/>
</dbReference>
<keyword evidence="11" id="KW-1185">Reference proteome</keyword>